<evidence type="ECO:0000313" key="4">
    <source>
        <dbReference type="Proteomes" id="UP000266918"/>
    </source>
</evidence>
<keyword evidence="1" id="KW-1133">Transmembrane helix</keyword>
<feature type="transmembrane region" description="Helical" evidence="1">
    <location>
        <begin position="65"/>
        <end position="84"/>
    </location>
</feature>
<dbReference type="Proteomes" id="UP000266918">
    <property type="component" value="Chromosome"/>
</dbReference>
<feature type="transmembrane region" description="Helical" evidence="1">
    <location>
        <begin position="96"/>
        <end position="119"/>
    </location>
</feature>
<dbReference type="RefSeq" id="WP_125331393.1">
    <property type="nucleotide sequence ID" value="NZ_CP076611.1"/>
</dbReference>
<evidence type="ECO:0000313" key="2">
    <source>
        <dbReference type="EMBL" id="QLB52127.1"/>
    </source>
</evidence>
<organism evidence="2 5">
    <name type="scientific">Streptococcus sanguinis</name>
    <dbReference type="NCBI Taxonomy" id="1305"/>
    <lineage>
        <taxon>Bacteria</taxon>
        <taxon>Bacillati</taxon>
        <taxon>Bacillota</taxon>
        <taxon>Bacilli</taxon>
        <taxon>Lactobacillales</taxon>
        <taxon>Streptococcaceae</taxon>
        <taxon>Streptococcus</taxon>
    </lineage>
</organism>
<feature type="transmembrane region" description="Helical" evidence="1">
    <location>
        <begin position="125"/>
        <end position="142"/>
    </location>
</feature>
<feature type="transmembrane region" description="Helical" evidence="1">
    <location>
        <begin position="32"/>
        <end position="53"/>
    </location>
</feature>
<dbReference type="AlphaFoldDB" id="A0A428ATT5"/>
<reference evidence="2 5" key="2">
    <citation type="submission" date="2019-05" db="EMBL/GenBank/DDBJ databases">
        <title>The organization of the Streptococcus sanguinis genomes.</title>
        <authorList>
            <person name="Wu C.H."/>
            <person name="Chen Y.Y.M."/>
            <person name="Wang H.Y."/>
        </authorList>
    </citation>
    <scope>NUCLEOTIDE SEQUENCE [LARGE SCALE GENOMIC DNA]</scope>
    <source>
        <strain evidence="2 5">CGMH010</strain>
    </source>
</reference>
<evidence type="ECO:0000313" key="3">
    <source>
        <dbReference type="EMBL" id="VDY71262.1"/>
    </source>
</evidence>
<feature type="transmembrane region" description="Helical" evidence="1">
    <location>
        <begin position="173"/>
        <end position="189"/>
    </location>
</feature>
<dbReference type="EMBL" id="CP040556">
    <property type="protein sequence ID" value="QLB52127.1"/>
    <property type="molecule type" value="Genomic_DNA"/>
</dbReference>
<name>A0A428ATT5_STRSA</name>
<sequence length="265" mass="30895">MRLFNYTFEESQSFVNEDIVTKVKTKGNYKRFIGFALFSILLYVLSLVVPVLLSGDTIYTTQNFSWFNVPLILMFLMFYIIYIISSIKYRNNPMILKYITFCYMLLLIFIMEICLTLSIASRRNLLGILSGFLFVIVCYYLMRTVPRKIRESIENREPFVPLSALFTEKVSDGLIFIGGTGITAFLALFDRSTGSDTRGAINAIVTPFVPAILLFAIYVFSIDILRGYYLFKYSEQYRKQFGYTVKDWYGEKSKEYKKTQNKFTE</sequence>
<keyword evidence="1" id="KW-0812">Transmembrane</keyword>
<proteinExistence type="predicted"/>
<evidence type="ECO:0000256" key="1">
    <source>
        <dbReference type="SAM" id="Phobius"/>
    </source>
</evidence>
<dbReference type="Proteomes" id="UP000509410">
    <property type="component" value="Chromosome"/>
</dbReference>
<accession>A0A428ATT5</accession>
<keyword evidence="1" id="KW-0472">Membrane</keyword>
<evidence type="ECO:0000313" key="5">
    <source>
        <dbReference type="Proteomes" id="UP000509410"/>
    </source>
</evidence>
<protein>
    <submittedName>
        <fullName evidence="2">Uncharacterized protein</fullName>
    </submittedName>
</protein>
<gene>
    <name evidence="2" type="ORF">FFV08_05440</name>
    <name evidence="3" type="ORF">NCTC10904_00991</name>
</gene>
<feature type="transmembrane region" description="Helical" evidence="1">
    <location>
        <begin position="209"/>
        <end position="231"/>
    </location>
</feature>
<dbReference type="EMBL" id="LR134002">
    <property type="protein sequence ID" value="VDY71262.1"/>
    <property type="molecule type" value="Genomic_DNA"/>
</dbReference>
<reference evidence="3 4" key="1">
    <citation type="submission" date="2018-12" db="EMBL/GenBank/DDBJ databases">
        <authorList>
            <consortium name="Pathogen Informatics"/>
        </authorList>
    </citation>
    <scope>NUCLEOTIDE SEQUENCE [LARGE SCALE GENOMIC DNA]</scope>
    <source>
        <strain evidence="4">NCTC 10904</strain>
        <strain evidence="3">NCTC10904</strain>
    </source>
</reference>